<evidence type="ECO:0000313" key="2">
    <source>
        <dbReference type="EMBL" id="NMC62246.1"/>
    </source>
</evidence>
<sequence>MRLLLLLALFIIPSLGCTSRAGPFVTNISSDGAGGLVVEKCMMSLNRQINTVENAECTSSNIKLFNH</sequence>
<keyword evidence="1" id="KW-0732">Signal</keyword>
<dbReference type="AlphaFoldDB" id="A0A7X9FQZ7"/>
<proteinExistence type="predicted"/>
<protein>
    <recommendedName>
        <fullName evidence="4">Lipoprotein</fullName>
    </recommendedName>
</protein>
<evidence type="ECO:0008006" key="4">
    <source>
        <dbReference type="Google" id="ProtNLM"/>
    </source>
</evidence>
<feature type="signal peptide" evidence="1">
    <location>
        <begin position="1"/>
        <end position="21"/>
    </location>
</feature>
<reference evidence="2 3" key="1">
    <citation type="journal article" date="2020" name="Biotechnol. Biofuels">
        <title>New insights from the biogas microbiome by comprehensive genome-resolved metagenomics of nearly 1600 species originating from multiple anaerobic digesters.</title>
        <authorList>
            <person name="Campanaro S."/>
            <person name="Treu L."/>
            <person name="Rodriguez-R L.M."/>
            <person name="Kovalovszki A."/>
            <person name="Ziels R.M."/>
            <person name="Maus I."/>
            <person name="Zhu X."/>
            <person name="Kougias P.G."/>
            <person name="Basile A."/>
            <person name="Luo G."/>
            <person name="Schluter A."/>
            <person name="Konstantinidis K.T."/>
            <person name="Angelidaki I."/>
        </authorList>
    </citation>
    <scope>NUCLEOTIDE SEQUENCE [LARGE SCALE GENOMIC DNA]</scope>
    <source>
        <strain evidence="2">AS27yjCOA_65</strain>
    </source>
</reference>
<dbReference type="EMBL" id="JAAZON010000145">
    <property type="protein sequence ID" value="NMC62246.1"/>
    <property type="molecule type" value="Genomic_DNA"/>
</dbReference>
<feature type="chain" id="PRO_5031469698" description="Lipoprotein" evidence="1">
    <location>
        <begin position="22"/>
        <end position="67"/>
    </location>
</feature>
<evidence type="ECO:0000256" key="1">
    <source>
        <dbReference type="SAM" id="SignalP"/>
    </source>
</evidence>
<comment type="caution">
    <text evidence="2">The sequence shown here is derived from an EMBL/GenBank/DDBJ whole genome shotgun (WGS) entry which is preliminary data.</text>
</comment>
<gene>
    <name evidence="2" type="ORF">GYA55_03675</name>
</gene>
<dbReference type="Proteomes" id="UP000524246">
    <property type="component" value="Unassembled WGS sequence"/>
</dbReference>
<evidence type="ECO:0000313" key="3">
    <source>
        <dbReference type="Proteomes" id="UP000524246"/>
    </source>
</evidence>
<organism evidence="2 3">
    <name type="scientific">SAR324 cluster bacterium</name>
    <dbReference type="NCBI Taxonomy" id="2024889"/>
    <lineage>
        <taxon>Bacteria</taxon>
        <taxon>Deltaproteobacteria</taxon>
        <taxon>SAR324 cluster</taxon>
    </lineage>
</organism>
<name>A0A7X9FQZ7_9DELT</name>
<accession>A0A7X9FQZ7</accession>